<evidence type="ECO:0000256" key="6">
    <source>
        <dbReference type="ARBA" id="ARBA00023285"/>
    </source>
</evidence>
<evidence type="ECO:0000313" key="10">
    <source>
        <dbReference type="Proteomes" id="UP000229401"/>
    </source>
</evidence>
<dbReference type="PANTHER" id="PTHR43371">
    <property type="entry name" value="VITAMIN B12-DEPENDENT RIBONUCLEOTIDE REDUCTASE"/>
    <property type="match status" value="1"/>
</dbReference>
<gene>
    <name evidence="9" type="ORF">COY87_01035</name>
</gene>
<dbReference type="SUPFAM" id="SSF51998">
    <property type="entry name" value="PFL-like glycyl radical enzymes"/>
    <property type="match status" value="1"/>
</dbReference>
<evidence type="ECO:0000256" key="3">
    <source>
        <dbReference type="ARBA" id="ARBA00022741"/>
    </source>
</evidence>
<evidence type="ECO:0000256" key="4">
    <source>
        <dbReference type="ARBA" id="ARBA00022840"/>
    </source>
</evidence>
<dbReference type="Pfam" id="PF17975">
    <property type="entry name" value="RNR_Alpha"/>
    <property type="match status" value="1"/>
</dbReference>
<evidence type="ECO:0000256" key="5">
    <source>
        <dbReference type="ARBA" id="ARBA00023002"/>
    </source>
</evidence>
<keyword evidence="3 7" id="KW-0547">Nucleotide-binding</keyword>
<dbReference type="GO" id="GO:0004748">
    <property type="term" value="F:ribonucleoside-diphosphate reductase activity, thioredoxin disulfide as acceptor"/>
    <property type="evidence" value="ECO:0007669"/>
    <property type="project" value="TreeGrafter"/>
</dbReference>
<dbReference type="Gene3D" id="3.90.1390.10">
    <property type="entry name" value="b-12 dependent (class ii) ribonucleotide reductase, chain A, domain 3"/>
    <property type="match status" value="1"/>
</dbReference>
<keyword evidence="5" id="KW-0560">Oxidoreductase</keyword>
<dbReference type="PANTHER" id="PTHR43371:SF1">
    <property type="entry name" value="RIBONUCLEOSIDE-DIPHOSPHATE REDUCTASE"/>
    <property type="match status" value="1"/>
</dbReference>
<comment type="caution">
    <text evidence="9">The sequence shown here is derived from an EMBL/GenBank/DDBJ whole genome shotgun (WGS) entry which is preliminary data.</text>
</comment>
<dbReference type="Pfam" id="PF03477">
    <property type="entry name" value="ATP-cone"/>
    <property type="match status" value="1"/>
</dbReference>
<dbReference type="Gene3D" id="3.20.70.20">
    <property type="match status" value="2"/>
</dbReference>
<organism evidence="9 10">
    <name type="scientific">Candidatus Roizmanbacteria bacterium CG_4_10_14_0_8_um_filter_33_9</name>
    <dbReference type="NCBI Taxonomy" id="1974826"/>
    <lineage>
        <taxon>Bacteria</taxon>
        <taxon>Candidatus Roizmaniibacteriota</taxon>
    </lineage>
</organism>
<evidence type="ECO:0000313" key="9">
    <source>
        <dbReference type="EMBL" id="PIY72426.1"/>
    </source>
</evidence>
<keyword evidence="2" id="KW-0846">Cobalamin</keyword>
<dbReference type="GO" id="GO:0005524">
    <property type="term" value="F:ATP binding"/>
    <property type="evidence" value="ECO:0007669"/>
    <property type="project" value="UniProtKB-UniRule"/>
</dbReference>
<keyword evidence="4 7" id="KW-0067">ATP-binding</keyword>
<dbReference type="InterPro" id="IPR005144">
    <property type="entry name" value="ATP-cone_dom"/>
</dbReference>
<evidence type="ECO:0000256" key="1">
    <source>
        <dbReference type="ARBA" id="ARBA00001922"/>
    </source>
</evidence>
<dbReference type="InterPro" id="IPR040763">
    <property type="entry name" value="RNR_alpha_hel"/>
</dbReference>
<dbReference type="Proteomes" id="UP000229401">
    <property type="component" value="Unassembled WGS sequence"/>
</dbReference>
<sequence>MAPLSKIKQLTQIKKRDGSLVNFDINKIATAILKALLNTREGSETEAKKISKKISAELINKTKSDPSYIPKVEEVQDMVEKHLIWEGLVETAKHYILYRKEHADLRASRDILVDLEIKKEISESHKYFKSSLSEFVFYTSYARWIEEKSRRETWVETVDRFMSFMRENLGKKMINKDYGEVREAILNQEIIPSMRLLWSSGPAARGSNVTAYNCAFISPSTFQDFGEIMYISMCGTGVGFSVEKSVVEKLPAILIQTGKKLPIHIVADSKEGWADAFILGLKTWYEGKDIEFDYLKVRPAGARLKTMGGKASGPAPLQDLMKFSREMILKNQGRKLSSLEVHDIICKIGDIVIAGGVRRSAMISLSDLSDLEMRHAKDGQFYITEPQRSMANNSAVYDSKPSSIEFLEEWLTIAKSGSGERGLFNREGLKWQLPERRWAKFKDYYSDCGINPCGEIVLRSKQFCNLSAIIIRAEDTEKDLLRKIKLATIVGTYQASLTNFKYLSDEWRKNCVEEALLGVSFTGYFDNKLVRKAEILRKMRDKSIEVNKIYAKIFGINQSTCVTCVKPSGNSSQLLDTASGLHPRYAKYYTRRVRVSSMDTVFKMLKNQGVPYHPEVGQSEETATTFVLEFPVKAPDGAVTRHDLSAIEFLEHWKMIKMNFTEHNPSATVYVGADEWVAVGEWIYKNWDIVGGLTFLPRNENSYQLAPYEEIDKKAYEQLCKKVAGVDFSKLFSYEQVDNTQGAKELACVGGACEI</sequence>
<dbReference type="EMBL" id="PFLI01000037">
    <property type="protein sequence ID" value="PIY72426.1"/>
    <property type="molecule type" value="Genomic_DNA"/>
</dbReference>
<dbReference type="PROSITE" id="PS51161">
    <property type="entry name" value="ATP_CONE"/>
    <property type="match status" value="1"/>
</dbReference>
<evidence type="ECO:0000256" key="2">
    <source>
        <dbReference type="ARBA" id="ARBA00022628"/>
    </source>
</evidence>
<reference evidence="10" key="1">
    <citation type="submission" date="2017-09" db="EMBL/GenBank/DDBJ databases">
        <title>Depth-based differentiation of microbial function through sediment-hosted aquifers and enrichment of novel symbionts in the deep terrestrial subsurface.</title>
        <authorList>
            <person name="Probst A.J."/>
            <person name="Ladd B."/>
            <person name="Jarett J.K."/>
            <person name="Geller-Mcgrath D.E."/>
            <person name="Sieber C.M.K."/>
            <person name="Emerson J.B."/>
            <person name="Anantharaman K."/>
            <person name="Thomas B.C."/>
            <person name="Malmstrom R."/>
            <person name="Stieglmeier M."/>
            <person name="Klingl A."/>
            <person name="Woyke T."/>
            <person name="Ryan C.M."/>
            <person name="Banfield J.F."/>
        </authorList>
    </citation>
    <scope>NUCLEOTIDE SEQUENCE [LARGE SCALE GENOMIC DNA]</scope>
</reference>
<evidence type="ECO:0000256" key="7">
    <source>
        <dbReference type="PROSITE-ProRule" id="PRU00492"/>
    </source>
</evidence>
<dbReference type="AlphaFoldDB" id="A0A2M7QKF1"/>
<proteinExistence type="predicted"/>
<name>A0A2M7QKF1_9BACT</name>
<dbReference type="GO" id="GO:0031419">
    <property type="term" value="F:cobalamin binding"/>
    <property type="evidence" value="ECO:0007669"/>
    <property type="project" value="UniProtKB-KW"/>
</dbReference>
<comment type="cofactor">
    <cofactor evidence="1">
        <name>adenosylcob(III)alamin</name>
        <dbReference type="ChEBI" id="CHEBI:18408"/>
    </cofactor>
</comment>
<accession>A0A2M7QKF1</accession>
<keyword evidence="6" id="KW-0170">Cobalt</keyword>
<protein>
    <submittedName>
        <fullName evidence="9">Ribonucleoside-triphosphate reductase</fullName>
    </submittedName>
</protein>
<feature type="domain" description="ATP-cone" evidence="8">
    <location>
        <begin position="11"/>
        <end position="106"/>
    </location>
</feature>
<dbReference type="InterPro" id="IPR050862">
    <property type="entry name" value="RdRp_reductase_class-2"/>
</dbReference>
<evidence type="ECO:0000259" key="8">
    <source>
        <dbReference type="PROSITE" id="PS51161"/>
    </source>
</evidence>